<feature type="transmembrane region" description="Helical" evidence="1">
    <location>
        <begin position="7"/>
        <end position="28"/>
    </location>
</feature>
<organism evidence="2 3">
    <name type="scientific">Jiangella asiatica</name>
    <dbReference type="NCBI Taxonomy" id="2530372"/>
    <lineage>
        <taxon>Bacteria</taxon>
        <taxon>Bacillati</taxon>
        <taxon>Actinomycetota</taxon>
        <taxon>Actinomycetes</taxon>
        <taxon>Jiangellales</taxon>
        <taxon>Jiangellaceae</taxon>
        <taxon>Jiangella</taxon>
    </lineage>
</organism>
<dbReference type="EMBL" id="SMKZ01000068">
    <property type="protein sequence ID" value="TDD98253.1"/>
    <property type="molecule type" value="Genomic_DNA"/>
</dbReference>
<feature type="transmembrane region" description="Helical" evidence="1">
    <location>
        <begin position="83"/>
        <end position="101"/>
    </location>
</feature>
<evidence type="ECO:0000313" key="2">
    <source>
        <dbReference type="EMBL" id="TDD98253.1"/>
    </source>
</evidence>
<dbReference type="InParanoid" id="A0A4R5CIV4"/>
<keyword evidence="3" id="KW-1185">Reference proteome</keyword>
<sequence length="152" mass="15801">MVTRQRVGAAVVAAVGAIGVTASAYLSWFDDDDATQIPLERLFQTDATGEPTSYWNSMAMPLAVVALLGIVGALLLSRFVLSLGWLIGVAALVLWAVMSSADDAVSFSFGDIQAGAWVCAAALLVMLAGIAALRGRERDTVAPEPVEPPGLP</sequence>
<accession>A0A4R5CIV4</accession>
<gene>
    <name evidence="2" type="ORF">E1269_28850</name>
</gene>
<feature type="transmembrane region" description="Helical" evidence="1">
    <location>
        <begin position="58"/>
        <end position="76"/>
    </location>
</feature>
<proteinExistence type="predicted"/>
<comment type="caution">
    <text evidence="2">The sequence shown here is derived from an EMBL/GenBank/DDBJ whole genome shotgun (WGS) entry which is preliminary data.</text>
</comment>
<keyword evidence="1" id="KW-0472">Membrane</keyword>
<keyword evidence="1" id="KW-1133">Transmembrane helix</keyword>
<reference evidence="2 3" key="1">
    <citation type="submission" date="2019-03" db="EMBL/GenBank/DDBJ databases">
        <title>Draft genome sequences of novel Actinobacteria.</title>
        <authorList>
            <person name="Sahin N."/>
            <person name="Ay H."/>
            <person name="Saygin H."/>
        </authorList>
    </citation>
    <scope>NUCLEOTIDE SEQUENCE [LARGE SCALE GENOMIC DNA]</scope>
    <source>
        <strain evidence="2 3">5K138</strain>
    </source>
</reference>
<dbReference type="AlphaFoldDB" id="A0A4R5CIV4"/>
<evidence type="ECO:0000256" key="1">
    <source>
        <dbReference type="SAM" id="Phobius"/>
    </source>
</evidence>
<name>A0A4R5CIV4_9ACTN</name>
<feature type="transmembrane region" description="Helical" evidence="1">
    <location>
        <begin position="113"/>
        <end position="133"/>
    </location>
</feature>
<keyword evidence="1" id="KW-0812">Transmembrane</keyword>
<dbReference type="Proteomes" id="UP000294739">
    <property type="component" value="Unassembled WGS sequence"/>
</dbReference>
<dbReference type="RefSeq" id="WP_131901164.1">
    <property type="nucleotide sequence ID" value="NZ_SMKZ01000068.1"/>
</dbReference>
<dbReference type="OrthoDB" id="5187981at2"/>
<evidence type="ECO:0000313" key="3">
    <source>
        <dbReference type="Proteomes" id="UP000294739"/>
    </source>
</evidence>
<protein>
    <submittedName>
        <fullName evidence="2">Uncharacterized protein</fullName>
    </submittedName>
</protein>